<dbReference type="Proteomes" id="UP001172155">
    <property type="component" value="Unassembled WGS sequence"/>
</dbReference>
<protein>
    <submittedName>
        <fullName evidence="2">Uncharacterized protein</fullName>
    </submittedName>
</protein>
<evidence type="ECO:0000313" key="3">
    <source>
        <dbReference type="Proteomes" id="UP001172155"/>
    </source>
</evidence>
<feature type="region of interest" description="Disordered" evidence="1">
    <location>
        <begin position="27"/>
        <end position="104"/>
    </location>
</feature>
<dbReference type="AlphaFoldDB" id="A0AA40F277"/>
<dbReference type="EMBL" id="JAUKUD010000003">
    <property type="protein sequence ID" value="KAK0749870.1"/>
    <property type="molecule type" value="Genomic_DNA"/>
</dbReference>
<feature type="compositionally biased region" description="Polar residues" evidence="1">
    <location>
        <begin position="83"/>
        <end position="98"/>
    </location>
</feature>
<evidence type="ECO:0000313" key="2">
    <source>
        <dbReference type="EMBL" id="KAK0749870.1"/>
    </source>
</evidence>
<organism evidence="2 3">
    <name type="scientific">Schizothecium vesticola</name>
    <dbReference type="NCBI Taxonomy" id="314040"/>
    <lineage>
        <taxon>Eukaryota</taxon>
        <taxon>Fungi</taxon>
        <taxon>Dikarya</taxon>
        <taxon>Ascomycota</taxon>
        <taxon>Pezizomycotina</taxon>
        <taxon>Sordariomycetes</taxon>
        <taxon>Sordariomycetidae</taxon>
        <taxon>Sordariales</taxon>
        <taxon>Schizotheciaceae</taxon>
        <taxon>Schizothecium</taxon>
    </lineage>
</organism>
<name>A0AA40F277_9PEZI</name>
<proteinExistence type="predicted"/>
<comment type="caution">
    <text evidence="2">The sequence shown here is derived from an EMBL/GenBank/DDBJ whole genome shotgun (WGS) entry which is preliminary data.</text>
</comment>
<keyword evidence="3" id="KW-1185">Reference proteome</keyword>
<sequence length="255" mass="27949">MLQRRGGGGRRGIQIHKHLRGVCGILRARSTEERDSGPSYQPQESTEGQWHNVPRGASDGGRGWGSDAVRLRLTFESKAPAKNKNNCRSTPTARSPSSVPARKTRWRQDCPMRPAHLFPPILSPSQVISHIPSRHHAPAWRRQPTDEPWRTISPGRAECRHGGVTALPLARCHGPSHRARALLYPSGRTAAVEICKRLAAGDGALGLHPHPVNRSRGGIARPTGNRRLDRSAILSRRPPARFFASVGDCAVQPLV</sequence>
<evidence type="ECO:0000256" key="1">
    <source>
        <dbReference type="SAM" id="MobiDB-lite"/>
    </source>
</evidence>
<gene>
    <name evidence="2" type="ORF">B0T18DRAFT_117008</name>
</gene>
<reference evidence="2" key="1">
    <citation type="submission" date="2023-06" db="EMBL/GenBank/DDBJ databases">
        <title>Genome-scale phylogeny and comparative genomics of the fungal order Sordariales.</title>
        <authorList>
            <consortium name="Lawrence Berkeley National Laboratory"/>
            <person name="Hensen N."/>
            <person name="Bonometti L."/>
            <person name="Westerberg I."/>
            <person name="Brannstrom I.O."/>
            <person name="Guillou S."/>
            <person name="Cros-Aarteil S."/>
            <person name="Calhoun S."/>
            <person name="Haridas S."/>
            <person name="Kuo A."/>
            <person name="Mondo S."/>
            <person name="Pangilinan J."/>
            <person name="Riley R."/>
            <person name="LaButti K."/>
            <person name="Andreopoulos B."/>
            <person name="Lipzen A."/>
            <person name="Chen C."/>
            <person name="Yanf M."/>
            <person name="Daum C."/>
            <person name="Ng V."/>
            <person name="Clum A."/>
            <person name="Steindorff A."/>
            <person name="Ohm R."/>
            <person name="Martin F."/>
            <person name="Silar P."/>
            <person name="Natvig D."/>
            <person name="Lalanne C."/>
            <person name="Gautier V."/>
            <person name="Ament-velasquez S.L."/>
            <person name="Kruys A."/>
            <person name="Hutchinson M.I."/>
            <person name="Powell A.J."/>
            <person name="Barry K."/>
            <person name="Miller A.N."/>
            <person name="Grigoriev I.V."/>
            <person name="Debuchy R."/>
            <person name="Gladieux P."/>
            <person name="Thoren M.H."/>
            <person name="Johannesson H."/>
        </authorList>
    </citation>
    <scope>NUCLEOTIDE SEQUENCE</scope>
    <source>
        <strain evidence="2">SMH3187-1</strain>
    </source>
</reference>
<feature type="compositionally biased region" description="Polar residues" evidence="1">
    <location>
        <begin position="38"/>
        <end position="49"/>
    </location>
</feature>
<accession>A0AA40F277</accession>